<evidence type="ECO:0000259" key="3">
    <source>
        <dbReference type="PROSITE" id="PS50975"/>
    </source>
</evidence>
<dbReference type="RefSeq" id="WP_121938603.1">
    <property type="nucleotide sequence ID" value="NZ_REFR01000011.1"/>
</dbReference>
<protein>
    <recommendedName>
        <fullName evidence="3">ATP-grasp domain-containing protein</fullName>
    </recommendedName>
</protein>
<dbReference type="InterPro" id="IPR011761">
    <property type="entry name" value="ATP-grasp"/>
</dbReference>
<dbReference type="GO" id="GO:0005524">
    <property type="term" value="F:ATP binding"/>
    <property type="evidence" value="ECO:0007669"/>
    <property type="project" value="UniProtKB-UniRule"/>
</dbReference>
<evidence type="ECO:0000313" key="4">
    <source>
        <dbReference type="EMBL" id="RMB07818.1"/>
    </source>
</evidence>
<feature type="domain" description="ATP-grasp" evidence="3">
    <location>
        <begin position="111"/>
        <end position="353"/>
    </location>
</feature>
<dbReference type="Gene3D" id="3.30.1490.20">
    <property type="entry name" value="ATP-grasp fold, A domain"/>
    <property type="match status" value="1"/>
</dbReference>
<dbReference type="InterPro" id="IPR013815">
    <property type="entry name" value="ATP_grasp_subdomain_1"/>
</dbReference>
<dbReference type="PROSITE" id="PS50975">
    <property type="entry name" value="ATP_GRASP"/>
    <property type="match status" value="1"/>
</dbReference>
<evidence type="ECO:0000256" key="1">
    <source>
        <dbReference type="PROSITE-ProRule" id="PRU00409"/>
    </source>
</evidence>
<feature type="region of interest" description="Disordered" evidence="2">
    <location>
        <begin position="1"/>
        <end position="38"/>
    </location>
</feature>
<sequence length="396" mass="43594">MQNDAAGLTVPPSAAAPSGPQGGHGAASALPHSGSPHAGMPALDDSAAHISWFEFAPARLFYLPVVAYCAWLALRHRGAILPTNANPALPYSGFVGESKFEVLNQVQGPARQLIAPYRRIRRMDTDAATLDAARTAMTSLDLGFPIVAKPDLGMRGAGVQLLKNQEDLQAYIRDFPHGGDFLLQELIDAEGEAGVFYVRQPGEEKGRILSLTLKYFPRVTGNGKMTLRQLIDTDPRAGQLAHLYLDRHRNRLDTVIPKGQSVRLAFAGNHCRGTIFRNGNDYITDAMTASFDRIAHSIGEFFVGRFDVRFGDFSALQAGRGYRIIEINGAGGEATHIWDSRTRLHEAYATLMTQFRHLYEIGAQNRARGFAPPRLKDFLKAWTKERKLTANYPVTH</sequence>
<dbReference type="Proteomes" id="UP000271227">
    <property type="component" value="Unassembled WGS sequence"/>
</dbReference>
<evidence type="ECO:0000256" key="2">
    <source>
        <dbReference type="SAM" id="MobiDB-lite"/>
    </source>
</evidence>
<dbReference type="EMBL" id="REFR01000011">
    <property type="protein sequence ID" value="RMB07818.1"/>
    <property type="molecule type" value="Genomic_DNA"/>
</dbReference>
<accession>A0A3M0CDJ3</accession>
<name>A0A3M0CDJ3_9PROT</name>
<keyword evidence="5" id="KW-1185">Reference proteome</keyword>
<dbReference type="GO" id="GO:0046872">
    <property type="term" value="F:metal ion binding"/>
    <property type="evidence" value="ECO:0007669"/>
    <property type="project" value="InterPro"/>
</dbReference>
<keyword evidence="1" id="KW-0067">ATP-binding</keyword>
<dbReference type="OrthoDB" id="9775266at2"/>
<evidence type="ECO:0000313" key="5">
    <source>
        <dbReference type="Proteomes" id="UP000271227"/>
    </source>
</evidence>
<comment type="caution">
    <text evidence="4">The sequence shown here is derived from an EMBL/GenBank/DDBJ whole genome shotgun (WGS) entry which is preliminary data.</text>
</comment>
<proteinExistence type="predicted"/>
<dbReference type="SUPFAM" id="SSF56059">
    <property type="entry name" value="Glutathione synthetase ATP-binding domain-like"/>
    <property type="match status" value="1"/>
</dbReference>
<keyword evidence="1" id="KW-0547">Nucleotide-binding</keyword>
<reference evidence="4 5" key="1">
    <citation type="submission" date="2018-10" db="EMBL/GenBank/DDBJ databases">
        <title>Genomic Encyclopedia of Archaeal and Bacterial Type Strains, Phase II (KMG-II): from individual species to whole genera.</title>
        <authorList>
            <person name="Goeker M."/>
        </authorList>
    </citation>
    <scope>NUCLEOTIDE SEQUENCE [LARGE SCALE GENOMIC DNA]</scope>
    <source>
        <strain evidence="4 5">DSM 25217</strain>
    </source>
</reference>
<dbReference type="AlphaFoldDB" id="A0A3M0CDJ3"/>
<organism evidence="4 5">
    <name type="scientific">Eilatimonas milleporae</name>
    <dbReference type="NCBI Taxonomy" id="911205"/>
    <lineage>
        <taxon>Bacteria</taxon>
        <taxon>Pseudomonadati</taxon>
        <taxon>Pseudomonadota</taxon>
        <taxon>Alphaproteobacteria</taxon>
        <taxon>Kordiimonadales</taxon>
        <taxon>Kordiimonadaceae</taxon>
        <taxon>Eilatimonas</taxon>
    </lineage>
</organism>
<gene>
    <name evidence="4" type="ORF">BXY39_1909</name>
</gene>
<dbReference type="InParanoid" id="A0A3M0CDJ3"/>